<dbReference type="Proteomes" id="UP000269352">
    <property type="component" value="Unassembled WGS sequence"/>
</dbReference>
<keyword evidence="1" id="KW-0547">Nucleotide-binding</keyword>
<protein>
    <submittedName>
        <fullName evidence="2">Protein YajQ super family</fullName>
    </submittedName>
</protein>
<evidence type="ECO:0000256" key="1">
    <source>
        <dbReference type="ARBA" id="ARBA00022741"/>
    </source>
</evidence>
<dbReference type="Gene3D" id="3.30.70.990">
    <property type="entry name" value="YajQ-like, domain 2"/>
    <property type="match status" value="1"/>
</dbReference>
<reference evidence="2 3" key="1">
    <citation type="journal article" date="2019" name="ISME J.">
        <title>Genome analyses of uncultured TG2/ZB3 bacteria in 'Margulisbacteria' specifically attached to ectosymbiotic spirochetes of protists in the termite gut.</title>
        <authorList>
            <person name="Utami Y.D."/>
            <person name="Kuwahara H."/>
            <person name="Igai K."/>
            <person name="Murakami T."/>
            <person name="Sugaya K."/>
            <person name="Morikawa T."/>
            <person name="Nagura Y."/>
            <person name="Yuki M."/>
            <person name="Deevong P."/>
            <person name="Inoue T."/>
            <person name="Kihara K."/>
            <person name="Lo N."/>
            <person name="Yamada A."/>
            <person name="Ohkuma M."/>
            <person name="Hongoh Y."/>
        </authorList>
    </citation>
    <scope>NUCLEOTIDE SEQUENCE [LARGE SCALE GENOMIC DNA]</scope>
    <source>
        <strain evidence="2">NkOx7-01</strain>
    </source>
</reference>
<keyword evidence="3" id="KW-1185">Reference proteome</keyword>
<dbReference type="GO" id="GO:0005829">
    <property type="term" value="C:cytosol"/>
    <property type="evidence" value="ECO:0007669"/>
    <property type="project" value="TreeGrafter"/>
</dbReference>
<dbReference type="Pfam" id="PF04461">
    <property type="entry name" value="YajQ"/>
    <property type="match status" value="1"/>
</dbReference>
<dbReference type="PANTHER" id="PTHR30476:SF0">
    <property type="entry name" value="UPF0234 PROTEIN YAJQ"/>
    <property type="match status" value="1"/>
</dbReference>
<dbReference type="InterPro" id="IPR035570">
    <property type="entry name" value="UPF0234_N"/>
</dbReference>
<accession>A0A388TF32</accession>
<organism evidence="2 3">
    <name type="scientific">Termititenax aidoneus</name>
    <dbReference type="NCBI Taxonomy" id="2218524"/>
    <lineage>
        <taxon>Bacteria</taxon>
        <taxon>Bacillati</taxon>
        <taxon>Candidatus Margulisiibacteriota</taxon>
        <taxon>Candidatus Termititenacia</taxon>
        <taxon>Candidatus Termititenacales</taxon>
        <taxon>Candidatus Termititenacaceae</taxon>
        <taxon>Candidatus Termititenax</taxon>
    </lineage>
</organism>
<name>A0A388TF32_TERA1</name>
<dbReference type="EMBL" id="BGZN01000188">
    <property type="protein sequence ID" value="GBR75201.1"/>
    <property type="molecule type" value="Genomic_DNA"/>
</dbReference>
<dbReference type="InterPro" id="IPR036183">
    <property type="entry name" value="YajQ-like_sf"/>
</dbReference>
<dbReference type="PANTHER" id="PTHR30476">
    <property type="entry name" value="UPF0234 PROTEIN YAJQ"/>
    <property type="match status" value="1"/>
</dbReference>
<sequence length="115" mass="12910">MADSSFDVVSEPDLQLVNNALNTARKEIATRYDFRGSTASIELNNLDLLFKAEDDYKVGAMVDIFKQKSIKQGVDLAFFDFGQKTEDALGGTIKQNVKIKKGIDREKAKEINQYI</sequence>
<proteinExistence type="predicted"/>
<dbReference type="SUPFAM" id="SSF89963">
    <property type="entry name" value="YajQ-like"/>
    <property type="match status" value="1"/>
</dbReference>
<evidence type="ECO:0000313" key="3">
    <source>
        <dbReference type="Proteomes" id="UP000269352"/>
    </source>
</evidence>
<evidence type="ECO:0000313" key="2">
    <source>
        <dbReference type="EMBL" id="GBR75201.1"/>
    </source>
</evidence>
<dbReference type="GO" id="GO:0000166">
    <property type="term" value="F:nucleotide binding"/>
    <property type="evidence" value="ECO:0007669"/>
    <property type="project" value="UniProtKB-KW"/>
</dbReference>
<gene>
    <name evidence="2" type="primary">yajQ</name>
    <name evidence="2" type="ORF">NO1_2230</name>
</gene>
<comment type="caution">
    <text evidence="2">The sequence shown here is derived from an EMBL/GenBank/DDBJ whole genome shotgun (WGS) entry which is preliminary data.</text>
</comment>
<feature type="non-terminal residue" evidence="2">
    <location>
        <position position="115"/>
    </location>
</feature>
<dbReference type="AlphaFoldDB" id="A0A388TF32"/>
<dbReference type="InterPro" id="IPR007551">
    <property type="entry name" value="YajQ/Smlt4090-like"/>
</dbReference>